<dbReference type="PANTHER" id="PTHR10529">
    <property type="entry name" value="AP COMPLEX SUBUNIT MU"/>
    <property type="match status" value="1"/>
</dbReference>
<dbReference type="SUPFAM" id="SSF49447">
    <property type="entry name" value="Second domain of Mu2 adaptin subunit (ap50) of ap2 adaptor"/>
    <property type="match status" value="1"/>
</dbReference>
<dbReference type="InterPro" id="IPR022775">
    <property type="entry name" value="AP_mu_sigma_su"/>
</dbReference>
<evidence type="ECO:0000256" key="2">
    <source>
        <dbReference type="ARBA" id="ARBA00022448"/>
    </source>
</evidence>
<dbReference type="OrthoDB" id="10259133at2759"/>
<accession>A0A7M7RA89</accession>
<keyword evidence="9" id="KW-1185">Reference proteome</keyword>
<dbReference type="PROSITE" id="PS51072">
    <property type="entry name" value="MHD"/>
    <property type="match status" value="1"/>
</dbReference>
<dbReference type="RefSeq" id="XP_782338.2">
    <property type="nucleotide sequence ID" value="XM_777245.5"/>
</dbReference>
<dbReference type="GO" id="GO:0005905">
    <property type="term" value="C:clathrin-coated pit"/>
    <property type="evidence" value="ECO:0007669"/>
    <property type="project" value="UniProtKB-KW"/>
</dbReference>
<dbReference type="GO" id="GO:0006605">
    <property type="term" value="P:protein targeting"/>
    <property type="evidence" value="ECO:0000318"/>
    <property type="project" value="GO_Central"/>
</dbReference>
<dbReference type="PIRSF" id="PIRSF005992">
    <property type="entry name" value="Clathrin_mu"/>
    <property type="match status" value="1"/>
</dbReference>
<dbReference type="FunCoup" id="A0A7M7RA89">
    <property type="interactions" value="848"/>
</dbReference>
<dbReference type="GO" id="GO:0005802">
    <property type="term" value="C:trans-Golgi network"/>
    <property type="evidence" value="ECO:0000318"/>
    <property type="project" value="GO_Central"/>
</dbReference>
<dbReference type="Gene3D" id="3.30.450.60">
    <property type="match status" value="1"/>
</dbReference>
<evidence type="ECO:0000256" key="3">
    <source>
        <dbReference type="ARBA" id="ARBA00022927"/>
    </source>
</evidence>
<evidence type="ECO:0000256" key="6">
    <source>
        <dbReference type="PIRNR" id="PIRNR005992"/>
    </source>
</evidence>
<dbReference type="OMA" id="DYGYIQN"/>
<dbReference type="InterPro" id="IPR050431">
    <property type="entry name" value="Adaptor_comp_med_subunit"/>
</dbReference>
<dbReference type="InterPro" id="IPR036168">
    <property type="entry name" value="AP2_Mu_C_sf"/>
</dbReference>
<dbReference type="Proteomes" id="UP000007110">
    <property type="component" value="Unassembled WGS sequence"/>
</dbReference>
<dbReference type="Gene3D" id="2.60.40.1170">
    <property type="entry name" value="Mu homology domain, subdomain B"/>
    <property type="match status" value="2"/>
</dbReference>
<keyword evidence="3 6" id="KW-0653">Protein transport</keyword>
<comment type="subcellular location">
    <subcellularLocation>
        <location evidence="1">Membrane</location>
        <location evidence="1">Coated pit</location>
        <topology evidence="1">Peripheral membrane protein</topology>
        <orientation evidence="1">Cytoplasmic side</orientation>
    </subcellularLocation>
</comment>
<reference evidence="9" key="1">
    <citation type="submission" date="2015-02" db="EMBL/GenBank/DDBJ databases">
        <title>Genome sequencing for Strongylocentrotus purpuratus.</title>
        <authorList>
            <person name="Murali S."/>
            <person name="Liu Y."/>
            <person name="Vee V."/>
            <person name="English A."/>
            <person name="Wang M."/>
            <person name="Skinner E."/>
            <person name="Han Y."/>
            <person name="Muzny D.M."/>
            <person name="Worley K.C."/>
            <person name="Gibbs R.A."/>
        </authorList>
    </citation>
    <scope>NUCLEOTIDE SEQUENCE</scope>
</reference>
<evidence type="ECO:0000256" key="4">
    <source>
        <dbReference type="ARBA" id="ARBA00023136"/>
    </source>
</evidence>
<dbReference type="GO" id="GO:0030131">
    <property type="term" value="C:clathrin adaptor complex"/>
    <property type="evidence" value="ECO:0007669"/>
    <property type="project" value="UniProtKB-UniRule"/>
</dbReference>
<dbReference type="GO" id="GO:0005829">
    <property type="term" value="C:cytosol"/>
    <property type="evidence" value="ECO:0007669"/>
    <property type="project" value="GOC"/>
</dbReference>
<dbReference type="PRINTS" id="PR00314">
    <property type="entry name" value="CLATHRINADPT"/>
</dbReference>
<evidence type="ECO:0000256" key="5">
    <source>
        <dbReference type="ARBA" id="ARBA00023176"/>
    </source>
</evidence>
<dbReference type="InterPro" id="IPR011012">
    <property type="entry name" value="Longin-like_dom_sf"/>
</dbReference>
<reference evidence="8" key="2">
    <citation type="submission" date="2021-01" db="UniProtKB">
        <authorList>
            <consortium name="EnsemblMetazoa"/>
        </authorList>
    </citation>
    <scope>IDENTIFICATION</scope>
</reference>
<dbReference type="FunFam" id="3.30.450.60:FF:000002">
    <property type="entry name" value="AP-2 complex subunit mu, putative"/>
    <property type="match status" value="1"/>
</dbReference>
<dbReference type="EnsemblMetazoa" id="XM_777245">
    <property type="protein sequence ID" value="XP_782338"/>
    <property type="gene ID" value="LOC576985"/>
</dbReference>
<dbReference type="Pfam" id="PF01217">
    <property type="entry name" value="Clat_adaptor_s"/>
    <property type="match status" value="1"/>
</dbReference>
<protein>
    <recommendedName>
        <fullName evidence="7">MHD domain-containing protein</fullName>
    </recommendedName>
</protein>
<dbReference type="CTD" id="9179"/>
<comment type="similarity">
    <text evidence="6">Belongs to the adaptor complexes medium subunit family.</text>
</comment>
<evidence type="ECO:0000313" key="8">
    <source>
        <dbReference type="EnsemblMetazoa" id="XP_782338"/>
    </source>
</evidence>
<evidence type="ECO:0000256" key="1">
    <source>
        <dbReference type="ARBA" id="ARBA00004277"/>
    </source>
</evidence>
<name>A0A7M7RA89_STRPU</name>
<proteinExistence type="inferred from homology"/>
<dbReference type="AlphaFoldDB" id="A0A7M7RA89"/>
<organism evidence="8 9">
    <name type="scientific">Strongylocentrotus purpuratus</name>
    <name type="common">Purple sea urchin</name>
    <dbReference type="NCBI Taxonomy" id="7668"/>
    <lineage>
        <taxon>Eukaryota</taxon>
        <taxon>Metazoa</taxon>
        <taxon>Echinodermata</taxon>
        <taxon>Eleutherozoa</taxon>
        <taxon>Echinozoa</taxon>
        <taxon>Echinoidea</taxon>
        <taxon>Euechinoidea</taxon>
        <taxon>Echinacea</taxon>
        <taxon>Camarodonta</taxon>
        <taxon>Echinidea</taxon>
        <taxon>Strongylocentrotidae</taxon>
        <taxon>Strongylocentrotus</taxon>
    </lineage>
</organism>
<feature type="domain" description="MHD" evidence="7">
    <location>
        <begin position="187"/>
        <end position="447"/>
    </location>
</feature>
<keyword evidence="4" id="KW-0472">Membrane</keyword>
<dbReference type="InParanoid" id="A0A7M7RA89"/>
<dbReference type="GO" id="GO:0031410">
    <property type="term" value="C:cytoplasmic vesicle"/>
    <property type="evidence" value="ECO:0000318"/>
    <property type="project" value="GO_Central"/>
</dbReference>
<keyword evidence="2 6" id="KW-0813">Transport</keyword>
<dbReference type="KEGG" id="spu:576985"/>
<dbReference type="GO" id="GO:0006886">
    <property type="term" value="P:intracellular protein transport"/>
    <property type="evidence" value="ECO:0007669"/>
    <property type="project" value="UniProtKB-UniRule"/>
</dbReference>
<evidence type="ECO:0000313" key="9">
    <source>
        <dbReference type="Proteomes" id="UP000007110"/>
    </source>
</evidence>
<dbReference type="SUPFAM" id="SSF64356">
    <property type="entry name" value="SNARE-like"/>
    <property type="match status" value="1"/>
</dbReference>
<dbReference type="GeneID" id="576985"/>
<dbReference type="GO" id="GO:0090160">
    <property type="term" value="P:Golgi to lysosome transport"/>
    <property type="evidence" value="ECO:0000318"/>
    <property type="project" value="GO_Central"/>
</dbReference>
<dbReference type="InterPro" id="IPR001392">
    <property type="entry name" value="Clathrin_mu"/>
</dbReference>
<dbReference type="InterPro" id="IPR028565">
    <property type="entry name" value="MHD"/>
</dbReference>
<keyword evidence="5" id="KW-0168">Coated pit</keyword>
<sequence>MFYQILVQSSRGSDLLMKEYREDGIPKVGEVFRSLLKKNHEENDLLPVMEVGGKYIIHIKCNGLYFICSASQDEPPFAALELLERLSGLVKDFCGIISEEAIVQNTALVYELLDEIMDYGIVLTTSTRSLKPYIQTEPVPVKADRQIEGILGIAPGLFGSDFQIAPSNSPDKPLALSQHSQALGSQKNEVYLDIIERITVLVSSNGSVIQSELNGTVHLRSFLIGNPELVIGLSEDLMIGRGSPVSSGPGVRLDHVQFHPAISLAEFEQQRVLRTQSQEGETTLMKYGISNHLSNNLPFQVEASMTEITEKQIVEVELHITCHIDQRHHAVNVKLNLPLPKATTDVSPSLPSQTHTMEYKRGDRSAVWCIKKMMGGSKHTAKLRIHLDHLSSSTLIEIGPASLEFELKDFTSSKLQIRFLKVFDRHNSYVPFRWVRYATLSDSYVIRLR</sequence>
<dbReference type="Pfam" id="PF00928">
    <property type="entry name" value="Adap_comp_sub"/>
    <property type="match status" value="1"/>
</dbReference>
<evidence type="ECO:0000259" key="7">
    <source>
        <dbReference type="PROSITE" id="PS51072"/>
    </source>
</evidence>